<evidence type="ECO:0000256" key="4">
    <source>
        <dbReference type="ARBA" id="ARBA00022967"/>
    </source>
</evidence>
<dbReference type="PANTHER" id="PTHR42794">
    <property type="entry name" value="HEMIN IMPORT ATP-BINDING PROTEIN HMUV"/>
    <property type="match status" value="1"/>
</dbReference>
<proteinExistence type="predicted"/>
<evidence type="ECO:0000256" key="5">
    <source>
        <dbReference type="ARBA" id="ARBA00037066"/>
    </source>
</evidence>
<dbReference type="InterPro" id="IPR027417">
    <property type="entry name" value="P-loop_NTPase"/>
</dbReference>
<evidence type="ECO:0000259" key="6">
    <source>
        <dbReference type="PROSITE" id="PS50893"/>
    </source>
</evidence>
<gene>
    <name evidence="7" type="ORF">ACFS6H_01765</name>
</gene>
<dbReference type="Pfam" id="PF00005">
    <property type="entry name" value="ABC_tran"/>
    <property type="match status" value="1"/>
</dbReference>
<evidence type="ECO:0000256" key="2">
    <source>
        <dbReference type="ARBA" id="ARBA00022741"/>
    </source>
</evidence>
<organism evidence="7 8">
    <name type="scientific">Terrimonas rubra</name>
    <dbReference type="NCBI Taxonomy" id="1035890"/>
    <lineage>
        <taxon>Bacteria</taxon>
        <taxon>Pseudomonadati</taxon>
        <taxon>Bacteroidota</taxon>
        <taxon>Chitinophagia</taxon>
        <taxon>Chitinophagales</taxon>
        <taxon>Chitinophagaceae</taxon>
        <taxon>Terrimonas</taxon>
    </lineage>
</organism>
<dbReference type="Proteomes" id="UP001597511">
    <property type="component" value="Unassembled WGS sequence"/>
</dbReference>
<comment type="function">
    <text evidence="5">Part of the ABC transporter complex HmuTUV involved in hemin import. Responsible for energy coupling to the transport system.</text>
</comment>
<dbReference type="InterPro" id="IPR017871">
    <property type="entry name" value="ABC_transporter-like_CS"/>
</dbReference>
<dbReference type="GO" id="GO:0005524">
    <property type="term" value="F:ATP binding"/>
    <property type="evidence" value="ECO:0007669"/>
    <property type="project" value="UniProtKB-KW"/>
</dbReference>
<evidence type="ECO:0000256" key="1">
    <source>
        <dbReference type="ARBA" id="ARBA00022448"/>
    </source>
</evidence>
<reference evidence="8" key="1">
    <citation type="journal article" date="2019" name="Int. J. Syst. Evol. Microbiol.">
        <title>The Global Catalogue of Microorganisms (GCM) 10K type strain sequencing project: providing services to taxonomists for standard genome sequencing and annotation.</title>
        <authorList>
            <consortium name="The Broad Institute Genomics Platform"/>
            <consortium name="The Broad Institute Genome Sequencing Center for Infectious Disease"/>
            <person name="Wu L."/>
            <person name="Ma J."/>
        </authorList>
    </citation>
    <scope>NUCLEOTIDE SEQUENCE [LARGE SCALE GENOMIC DNA]</scope>
    <source>
        <strain evidence="8">KCTC 23299</strain>
    </source>
</reference>
<sequence>MLKVNNISVIHNKRHLLQDVSFHANAGELLVVLGSNGAGKSSLLKCISKEWTPQQGDVSWNNISLSKWTDKSLAKVRAVLTQNYQISLPFGVEEIVMMGRYPHFKNSPSELDRHTVQQCLRYTGIEHLQGRNYLTLSGGEQQRVQIARILAQLWDGDANNKLMLLDEPVSALDIQYQHSVMQLAKKLTLRGFTVVAVLHDLNLALQYADKVLMLKQGKQIAFGDLSVLNEHHIREVYEVDTEIIQHPDSRRKLVVVKM</sequence>
<dbReference type="RefSeq" id="WP_386094503.1">
    <property type="nucleotide sequence ID" value="NZ_JBHUOZ010000001.1"/>
</dbReference>
<accession>A0ABW6A0N9</accession>
<dbReference type="InterPro" id="IPR003593">
    <property type="entry name" value="AAA+_ATPase"/>
</dbReference>
<evidence type="ECO:0000313" key="8">
    <source>
        <dbReference type="Proteomes" id="UP001597511"/>
    </source>
</evidence>
<dbReference type="CDD" id="cd03214">
    <property type="entry name" value="ABC_Iron-Siderophores_B12_Hemin"/>
    <property type="match status" value="1"/>
</dbReference>
<dbReference type="InterPro" id="IPR003439">
    <property type="entry name" value="ABC_transporter-like_ATP-bd"/>
</dbReference>
<feature type="domain" description="ABC transporter" evidence="6">
    <location>
        <begin position="2"/>
        <end position="241"/>
    </location>
</feature>
<dbReference type="NCBIfam" id="NF010068">
    <property type="entry name" value="PRK13548.1"/>
    <property type="match status" value="1"/>
</dbReference>
<dbReference type="EMBL" id="JBHUOZ010000001">
    <property type="protein sequence ID" value="MFD2918416.1"/>
    <property type="molecule type" value="Genomic_DNA"/>
</dbReference>
<keyword evidence="8" id="KW-1185">Reference proteome</keyword>
<dbReference type="PROSITE" id="PS00211">
    <property type="entry name" value="ABC_TRANSPORTER_1"/>
    <property type="match status" value="1"/>
</dbReference>
<keyword evidence="3 7" id="KW-0067">ATP-binding</keyword>
<name>A0ABW6A0N9_9BACT</name>
<dbReference type="SMART" id="SM00382">
    <property type="entry name" value="AAA"/>
    <property type="match status" value="1"/>
</dbReference>
<dbReference type="Gene3D" id="3.40.50.300">
    <property type="entry name" value="P-loop containing nucleotide triphosphate hydrolases"/>
    <property type="match status" value="1"/>
</dbReference>
<dbReference type="SUPFAM" id="SSF52540">
    <property type="entry name" value="P-loop containing nucleoside triphosphate hydrolases"/>
    <property type="match status" value="1"/>
</dbReference>
<keyword evidence="4" id="KW-1278">Translocase</keyword>
<protein>
    <submittedName>
        <fullName evidence="7">Heme ABC transporter ATP-binding protein</fullName>
    </submittedName>
</protein>
<dbReference type="PANTHER" id="PTHR42794:SF1">
    <property type="entry name" value="HEMIN IMPORT ATP-BINDING PROTEIN HMUV"/>
    <property type="match status" value="1"/>
</dbReference>
<keyword evidence="1" id="KW-0813">Transport</keyword>
<dbReference type="PROSITE" id="PS50893">
    <property type="entry name" value="ABC_TRANSPORTER_2"/>
    <property type="match status" value="1"/>
</dbReference>
<keyword evidence="2" id="KW-0547">Nucleotide-binding</keyword>
<evidence type="ECO:0000256" key="3">
    <source>
        <dbReference type="ARBA" id="ARBA00022840"/>
    </source>
</evidence>
<evidence type="ECO:0000313" key="7">
    <source>
        <dbReference type="EMBL" id="MFD2918416.1"/>
    </source>
</evidence>
<comment type="caution">
    <text evidence="7">The sequence shown here is derived from an EMBL/GenBank/DDBJ whole genome shotgun (WGS) entry which is preliminary data.</text>
</comment>